<dbReference type="FunCoup" id="F2U8K0">
    <property type="interactions" value="1730"/>
</dbReference>
<keyword evidence="2 3" id="KW-0802">TPR repeat</keyword>
<dbReference type="InterPro" id="IPR011990">
    <property type="entry name" value="TPR-like_helical_dom_sf"/>
</dbReference>
<dbReference type="EMBL" id="GL832964">
    <property type="protein sequence ID" value="EGD72708.1"/>
    <property type="molecule type" value="Genomic_DNA"/>
</dbReference>
<gene>
    <name evidence="5" type="ORF">PTSG_04436</name>
</gene>
<feature type="region of interest" description="Disordered" evidence="4">
    <location>
        <begin position="1135"/>
        <end position="1154"/>
    </location>
</feature>
<evidence type="ECO:0000256" key="2">
    <source>
        <dbReference type="ARBA" id="ARBA00022803"/>
    </source>
</evidence>
<dbReference type="InterPro" id="IPR039226">
    <property type="entry name" value="Ski3/TTC37"/>
</dbReference>
<accession>F2U8K0</accession>
<dbReference type="PROSITE" id="PS50005">
    <property type="entry name" value="TPR"/>
    <property type="match status" value="3"/>
</dbReference>
<feature type="region of interest" description="Disordered" evidence="4">
    <location>
        <begin position="1044"/>
        <end position="1072"/>
    </location>
</feature>
<dbReference type="RefSeq" id="XP_004994531.1">
    <property type="nucleotide sequence ID" value="XM_004994474.1"/>
</dbReference>
<feature type="compositionally biased region" description="Low complexity" evidence="4">
    <location>
        <begin position="522"/>
        <end position="536"/>
    </location>
</feature>
<sequence>MSKKLLKAAKAAIQAQEYDRALDAANQILDDEPDHFHALLFAAIAHAKLGDFTSAQQRYKDALAADSTQAVVHQGLAELYEARLRDDEDAEDEMLSLLKDTYNTLLTMQGNNATVKGELVLSRLSRVEDKLEHFQEAANLVRRAADIASEPAEKLDLWTRALELTMKREAGLDRAKKLSYPDPVARRRAIMDDIENDPQSATAPVISAMLPLVEQGHPEKATVRLLVRRIQALWSVGRMDTAAAVRAFRLGVSAIQPASTDDDVRDDGGVDDTATKKAAVETALALYSNLACDDEGAQLIQDCKEVGVIASLADSIEDSDVAVALKVERALNTSSPTSVNWDELQAEVEKTVDTHADTRDLILLRKHLALLLYSRDDFAGCDRTCQAALERINALNAEAAGRKLRRMWEWFTVMHAVTMTHLDTLHLKQHQTTLATHAENAFAQAGLARIAARWNKRDLAMMHAETSVSLDNMCGTAHAALAVARGMAGDVDGAVAAAKAAVDVQPTCADHHYQHGRFLTLQHQQRLRQQQQQQQQDGRDSAGGSSVAGTTTTTTTTTTSEVEIDAALPIPRTALRPWLLCLRVSRGHSNALYYIGCYYAATNMDKAVRCYAKALEAEPLHPKAAHALWLAHMRAGRTENADALVTTLAAHAGSDRLSWVWMRKALLELGSGDVGTAVVSLQTALRADTGSALLWQLLGEAYHRRGSFLAAHKAFDQCLERDPACLHAMYMKGLALLRLGDEEEAMHTFQSVLDIDNTHAPAIEGLASALYSNARTFYRNRRPELCLDAINHALAVLQPALHSSNPYVCLWKLCGDAYELATQLPPTTMARVQPIMFASTAAASNAAGEDAGAQDTCFAVLNACAAAAFARVVRSHATAGAYCDLAVNRWRLYSSKHAKRAGPREDTLLHQVQRLCMQALTLDRDYTDAWNMLGIAAFALQDVRLAYNSFANAATSSPSSASTWVHIGALFKSRGRTREAHRAFTQAQMLDPGKSRAWIGQALVAAEVQHEETLDLFRHALELYPHGSAARAFAFYTLESLRPKRHSATPNSGSGAGSSGRRGHVPTPTGDVPRGCEEQYLLQASTALIALTSTAGGSADVCVHNMCGVLYERLRLYKRAEQLYRQALDLAQQQQAHAASDSADDSDNNGNSNNVNNGVHLAVIKHNLARCLALQGSAECLPLFAQEVEAGTADTSTLCLYAKALLEQGDIAAAFQVYKHAHDASPGSEDRAEIAASMAVVAFANDEVDLAKQLLAEATRDPAACPPAVFITAALGLFAGDLQLAEHALAYGPQLWTDGTNSSKPFVSEYLRLSAFAYAMAGAPKVAQSFLMQLIHVFPEDASTWTLLAQVLCGGNPAPAATSAAVVALKASAAASATHSAREMEAAALLARGAHDARARLEYPAPTPRSTAPQSSEGAQNAVETEVWPRMLML</sequence>
<protein>
    <submittedName>
        <fullName evidence="5">T-cell receptor beta chain ANA 11</fullName>
    </submittedName>
</protein>
<feature type="region of interest" description="Disordered" evidence="4">
    <location>
        <begin position="522"/>
        <end position="558"/>
    </location>
</feature>
<keyword evidence="1" id="KW-0677">Repeat</keyword>
<dbReference type="GeneID" id="16075112"/>
<dbReference type="InterPro" id="IPR019734">
    <property type="entry name" value="TPR_rpt"/>
</dbReference>
<dbReference type="SUPFAM" id="SSF48452">
    <property type="entry name" value="TPR-like"/>
    <property type="match status" value="5"/>
</dbReference>
<evidence type="ECO:0000256" key="3">
    <source>
        <dbReference type="PROSITE-ProRule" id="PRU00339"/>
    </source>
</evidence>
<evidence type="ECO:0000256" key="1">
    <source>
        <dbReference type="ARBA" id="ARBA00022737"/>
    </source>
</evidence>
<name>F2U8K0_SALR5</name>
<dbReference type="InParanoid" id="F2U8K0"/>
<evidence type="ECO:0000313" key="5">
    <source>
        <dbReference type="EMBL" id="EGD72708.1"/>
    </source>
</evidence>
<dbReference type="GO" id="GO:0055087">
    <property type="term" value="C:Ski complex"/>
    <property type="evidence" value="ECO:0007669"/>
    <property type="project" value="InterPro"/>
</dbReference>
<dbReference type="Gene3D" id="1.25.40.10">
    <property type="entry name" value="Tetratricopeptide repeat domain"/>
    <property type="match status" value="5"/>
</dbReference>
<dbReference type="PANTHER" id="PTHR15704:SF7">
    <property type="entry name" value="SUPERKILLER COMPLEX PROTEIN 3"/>
    <property type="match status" value="1"/>
</dbReference>
<dbReference type="Pfam" id="PF14559">
    <property type="entry name" value="TPR_19"/>
    <property type="match status" value="1"/>
</dbReference>
<keyword evidence="5" id="KW-0675">Receptor</keyword>
<dbReference type="OMA" id="SEANIWR"/>
<reference evidence="5" key="1">
    <citation type="submission" date="2009-08" db="EMBL/GenBank/DDBJ databases">
        <title>Annotation of Salpingoeca rosetta.</title>
        <authorList>
            <consortium name="The Broad Institute Genome Sequencing Platform"/>
            <person name="Russ C."/>
            <person name="Cuomo C."/>
            <person name="Burger G."/>
            <person name="Gray M.W."/>
            <person name="Holland P.W.H."/>
            <person name="King N."/>
            <person name="Lang F.B.F."/>
            <person name="Roger A.J."/>
            <person name="Ruiz-Trillo I."/>
            <person name="Young S.K."/>
            <person name="Zeng Q."/>
            <person name="Gargeya S."/>
            <person name="Alvarado L."/>
            <person name="Berlin A."/>
            <person name="Chapman S.B."/>
            <person name="Chen Z."/>
            <person name="Freedman E."/>
            <person name="Gellesch M."/>
            <person name="Goldberg J."/>
            <person name="Griggs A."/>
            <person name="Gujja S."/>
            <person name="Heilman E."/>
            <person name="Heiman D."/>
            <person name="Howarth C."/>
            <person name="Mehta T."/>
            <person name="Neiman D."/>
            <person name="Pearson M."/>
            <person name="Roberts A."/>
            <person name="Saif S."/>
            <person name="Shea T."/>
            <person name="Shenoy N."/>
            <person name="Sisk P."/>
            <person name="Stolte C."/>
            <person name="Sykes S."/>
            <person name="White J."/>
            <person name="Yandava C."/>
            <person name="Haas B."/>
            <person name="Nusbaum C."/>
            <person name="Birren B."/>
        </authorList>
    </citation>
    <scope>NUCLEOTIDE SEQUENCE [LARGE SCALE GENOMIC DNA]</scope>
    <source>
        <strain evidence="5">ATCC 50818</strain>
    </source>
</reference>
<feature type="repeat" description="TPR" evidence="3">
    <location>
        <begin position="961"/>
        <end position="994"/>
    </location>
</feature>
<dbReference type="Pfam" id="PF13432">
    <property type="entry name" value="TPR_16"/>
    <property type="match status" value="1"/>
</dbReference>
<keyword evidence="6" id="KW-1185">Reference proteome</keyword>
<evidence type="ECO:0000313" key="6">
    <source>
        <dbReference type="Proteomes" id="UP000007799"/>
    </source>
</evidence>
<proteinExistence type="predicted"/>
<dbReference type="OrthoDB" id="421075at2759"/>
<dbReference type="eggNOG" id="KOG1127">
    <property type="taxonomic scope" value="Eukaryota"/>
</dbReference>
<dbReference type="Proteomes" id="UP000007799">
    <property type="component" value="Unassembled WGS sequence"/>
</dbReference>
<dbReference type="GO" id="GO:0006401">
    <property type="term" value="P:RNA catabolic process"/>
    <property type="evidence" value="ECO:0007669"/>
    <property type="project" value="InterPro"/>
</dbReference>
<dbReference type="SMART" id="SM00028">
    <property type="entry name" value="TPR"/>
    <property type="match status" value="15"/>
</dbReference>
<dbReference type="KEGG" id="sre:PTSG_04436"/>
<dbReference type="PANTHER" id="PTHR15704">
    <property type="entry name" value="SUPERKILLER 3 PROTEIN-RELATED"/>
    <property type="match status" value="1"/>
</dbReference>
<feature type="repeat" description="TPR" evidence="3">
    <location>
        <begin position="692"/>
        <end position="725"/>
    </location>
</feature>
<organism evidence="6">
    <name type="scientific">Salpingoeca rosetta (strain ATCC 50818 / BSB-021)</name>
    <dbReference type="NCBI Taxonomy" id="946362"/>
    <lineage>
        <taxon>Eukaryota</taxon>
        <taxon>Choanoflagellata</taxon>
        <taxon>Craspedida</taxon>
        <taxon>Salpingoecidae</taxon>
        <taxon>Salpingoeca</taxon>
    </lineage>
</organism>
<feature type="repeat" description="TPR" evidence="3">
    <location>
        <begin position="726"/>
        <end position="759"/>
    </location>
</feature>
<dbReference type="STRING" id="946362.F2U8K0"/>
<evidence type="ECO:0000256" key="4">
    <source>
        <dbReference type="SAM" id="MobiDB-lite"/>
    </source>
</evidence>